<dbReference type="Proteomes" id="UP001642409">
    <property type="component" value="Unassembled WGS sequence"/>
</dbReference>
<accession>A0ABP1HV16</accession>
<keyword evidence="2" id="KW-1185">Reference proteome</keyword>
<dbReference type="EMBL" id="CAXDID020000037">
    <property type="protein sequence ID" value="CAL5997793.1"/>
    <property type="molecule type" value="Genomic_DNA"/>
</dbReference>
<gene>
    <name evidence="1" type="ORF">HINF_LOCUS15419</name>
</gene>
<comment type="caution">
    <text evidence="1">The sequence shown here is derived from an EMBL/GenBank/DDBJ whole genome shotgun (WGS) entry which is preliminary data.</text>
</comment>
<reference evidence="1 2" key="1">
    <citation type="submission" date="2024-07" db="EMBL/GenBank/DDBJ databases">
        <authorList>
            <person name="Akdeniz Z."/>
        </authorList>
    </citation>
    <scope>NUCLEOTIDE SEQUENCE [LARGE SCALE GENOMIC DNA]</scope>
</reference>
<evidence type="ECO:0000313" key="2">
    <source>
        <dbReference type="Proteomes" id="UP001642409"/>
    </source>
</evidence>
<evidence type="ECO:0000313" key="1">
    <source>
        <dbReference type="EMBL" id="CAL5997793.1"/>
    </source>
</evidence>
<protein>
    <submittedName>
        <fullName evidence="1">Hypothetical_protein</fullName>
    </submittedName>
</protein>
<sequence length="203" mass="24203">MSHKARIERNSIIRNLFQYFTLVRAFIQIQSQSHSAQKEIKMQQITSFTAELQLYSQLSTKQLLPSRTELCFESGVSQIFQHKRKRQTKESRTKRSRTRLVRALKCLGSNIWQFELQHTGDCSDDYKYQCSHSCIHNTAYLEWKYIIKQYYDVNVDVREITTCKQQCEQYQIIKFKMMEIDYKHINSIRVLSKDLIIIQVNSA</sequence>
<name>A0ABP1HV16_9EUKA</name>
<proteinExistence type="predicted"/>
<organism evidence="1 2">
    <name type="scientific">Hexamita inflata</name>
    <dbReference type="NCBI Taxonomy" id="28002"/>
    <lineage>
        <taxon>Eukaryota</taxon>
        <taxon>Metamonada</taxon>
        <taxon>Diplomonadida</taxon>
        <taxon>Hexamitidae</taxon>
        <taxon>Hexamitinae</taxon>
        <taxon>Hexamita</taxon>
    </lineage>
</organism>